<dbReference type="Pfam" id="PF00931">
    <property type="entry name" value="NB-ARC"/>
    <property type="match status" value="1"/>
</dbReference>
<dbReference type="InterPro" id="IPR003593">
    <property type="entry name" value="AAA+_ATPase"/>
</dbReference>
<evidence type="ECO:0000256" key="6">
    <source>
        <dbReference type="SAM" id="Coils"/>
    </source>
</evidence>
<keyword evidence="5" id="KW-0547">Nucleotide-binding</keyword>
<keyword evidence="2" id="KW-0433">Leucine-rich repeat</keyword>
<evidence type="ECO:0000259" key="7">
    <source>
        <dbReference type="SMART" id="SM00382"/>
    </source>
</evidence>
<organism evidence="8 9">
    <name type="scientific">Solanum commersonii</name>
    <name type="common">Commerson's wild potato</name>
    <name type="synonym">Commerson's nightshade</name>
    <dbReference type="NCBI Taxonomy" id="4109"/>
    <lineage>
        <taxon>Eukaryota</taxon>
        <taxon>Viridiplantae</taxon>
        <taxon>Streptophyta</taxon>
        <taxon>Embryophyta</taxon>
        <taxon>Tracheophyta</taxon>
        <taxon>Spermatophyta</taxon>
        <taxon>Magnoliopsida</taxon>
        <taxon>eudicotyledons</taxon>
        <taxon>Gunneridae</taxon>
        <taxon>Pentapetalae</taxon>
        <taxon>asterids</taxon>
        <taxon>lamiids</taxon>
        <taxon>Solanales</taxon>
        <taxon>Solanaceae</taxon>
        <taxon>Solanoideae</taxon>
        <taxon>Solaneae</taxon>
        <taxon>Solanum</taxon>
    </lineage>
</organism>
<dbReference type="InterPro" id="IPR042197">
    <property type="entry name" value="Apaf_helical"/>
</dbReference>
<dbReference type="SUPFAM" id="SSF52540">
    <property type="entry name" value="P-loop containing nucleoside triphosphate hydrolases"/>
    <property type="match status" value="1"/>
</dbReference>
<dbReference type="InterPro" id="IPR055414">
    <property type="entry name" value="LRR_R13L4/SHOC2-like"/>
</dbReference>
<dbReference type="InterPro" id="IPR057135">
    <property type="entry name" value="At4g27190-like_LRR"/>
</dbReference>
<dbReference type="InterPro" id="IPR036388">
    <property type="entry name" value="WH-like_DNA-bd_sf"/>
</dbReference>
<evidence type="ECO:0000256" key="5">
    <source>
        <dbReference type="ARBA" id="ARBA00022840"/>
    </source>
</evidence>
<dbReference type="InterPro" id="IPR002182">
    <property type="entry name" value="NB-ARC"/>
</dbReference>
<keyword evidence="3" id="KW-0677">Repeat</keyword>
<dbReference type="GO" id="GO:0043531">
    <property type="term" value="F:ADP binding"/>
    <property type="evidence" value="ECO:0007669"/>
    <property type="project" value="InterPro"/>
</dbReference>
<accession>A0A9J5X830</accession>
<keyword evidence="6" id="KW-0175">Coiled coil</keyword>
<dbReference type="SMART" id="SM00382">
    <property type="entry name" value="AAA"/>
    <property type="match status" value="1"/>
</dbReference>
<evidence type="ECO:0000313" key="8">
    <source>
        <dbReference type="EMBL" id="KAG5583637.1"/>
    </source>
</evidence>
<dbReference type="PANTHER" id="PTHR33463">
    <property type="entry name" value="NB-ARC DOMAIN-CONTAINING PROTEIN-RELATED"/>
    <property type="match status" value="1"/>
</dbReference>
<reference evidence="8 9" key="1">
    <citation type="submission" date="2020-09" db="EMBL/GenBank/DDBJ databases">
        <title>De no assembly of potato wild relative species, Solanum commersonii.</title>
        <authorList>
            <person name="Cho K."/>
        </authorList>
    </citation>
    <scope>NUCLEOTIDE SEQUENCE [LARGE SCALE GENOMIC DNA]</scope>
    <source>
        <strain evidence="8">LZ3.2</strain>
        <tissue evidence="8">Leaf</tissue>
    </source>
</reference>
<feature type="coiled-coil region" evidence="6">
    <location>
        <begin position="27"/>
        <end position="54"/>
    </location>
</feature>
<dbReference type="Gene3D" id="1.10.10.10">
    <property type="entry name" value="Winged helix-like DNA-binding domain superfamily/Winged helix DNA-binding domain"/>
    <property type="match status" value="1"/>
</dbReference>
<proteinExistence type="inferred from homology"/>
<protein>
    <recommendedName>
        <fullName evidence="7">AAA+ ATPase domain-containing protein</fullName>
    </recommendedName>
</protein>
<evidence type="ECO:0000256" key="3">
    <source>
        <dbReference type="ARBA" id="ARBA00022737"/>
    </source>
</evidence>
<dbReference type="SUPFAM" id="SSF52058">
    <property type="entry name" value="L domain-like"/>
    <property type="match status" value="2"/>
</dbReference>
<sequence>MAEASDVYESKPVGGEIGYVYYYKDNITSMENESEKLKNTRIEVKQKAEVARRNLKDISLNGVRWLTSVDTTIAQVDDIMEVENGCFYGWCPNLKSRYSLSRRAKKTIEELTKLQTEGGEITYDRPVQIEAAPSNYGEVFDSRKLKEEEIMEALKDERVTMIGICGMGGVGKTTLAEKIRLQAKQQGFFKDVVMVTVTQQPDFIKLQGEIARGVGLTLKGDDIWSRGDELRTRLMDQNSRNLIILDDVWEALHDLDKLGIPSGSNHKHRCKVILTTRFQNVCETMEAQKIMEVGTLCEEEAWCLFKEKAGDSVDDPSIHGTAKEVAKECMGLPLAIVTVAGALKRKTKPSWEDALKQLRRAEARNIPGVLTKVYTPLRLSYDCLESDEAKYLFLLCSLFTEDSDISTEKLLKYGMGLHIFSNIKNIEEARDRMCNLVETLKDSFLLSEGSYKNYVKMHDVIRDVAINIASEGDHKFMVSHDVNSEEFPRIDFNKQQYSHMSIIAKKIDEPCSPIVWGELKLLMLKLRFEEPFKLHDDFFDGMNKLNVLSLRGAIQTFPTSIQKLSSLRMLYLKKLKLDDISIIGELVNLEILCIGDCELEEVPVEIGNLTNLIRLELQSERLKRISAGVLSKLVRLEEFHMVGVKQCCYSTLRELESLSKLTALTLSECSRDVIYSNLRLPSRLTRYTLKVGDAYRVTRGDYGKIIELKVTKTSPLGDWICRLLKECEVVHSRGKGSNNVLAELQLNELQNVKVLGLSNCDLVTHLLKICGRTYEVIKFPNLNKLELESLECLTHICSDNVEGIEFPQLRKMNFYDLRQFQNFCPTTSNSSTYSNPLFDEKVSCPNLTELYICYLNSISTLCSHQLPTAYFTKLQTLTIFECEKLRNLMSPSVARGALNLQSLRIINCQSMEEVITDEEEQGDGIMTLFPRLEVLELGRLPQLEHFFLTECTFEFPFLRRVEIDDCPEMNTFVQQGIFMSTPSLESVNNDDEVKAIDLNKVMFNSKVSCPSLENLSIIRANNITSLFSRQLPIVPYFSKLERLEVKNCEKLRNLMSPSVAKGLLNLQGLWIEDCESMEEVITKEEQQQGDGIMNLFPLLEELELCRLPKLGHFFLTECTLKFPFLRKVKIDNCPEMNTFPQQRISVSTPCLESVNNDYEVSCPSLEKLSISSADSISSLFSHQLPYFSKLQTLKVENCVKLRNLMSPSMSRCLLNLRTLNIENCESMEEVITEEEHQGEEMTNEPLFPLLEKLNLRRLPKLGHFFLTKHALKFPFLIQVIIFQCPKMKTFVQQRVYMGTTSLNSVNNDDEVKAMFNSKVSCPSLEYLQIWEPENISAICSHQLPTAYFSKLQTLQVSNCGKLRNLMSPTVARGLLNLQALSIEDCESMEEVITEEEQQGEGIMTLFPLLEELELRRLPKMGHFFLTEHALTFPFLRKMKIDDCPEMKTFVQQGISVSTPILKCDDEVNVDDLNKAMFNYKVSCPNLKNLYINGANSISALCCHQLPTAHFSKLVKLEVTSCEKLRNLMSPSVARGALNLQILKMDDCQSMEEVITKAEGIMTLFPLLEELILNELPKLGHFFLTEHALEFPLLRNVTIYGCPRMKTFVQQGISVSTPILKWVNFAKKVSCPNLEMLYISGANSISALCSHQLPTDYFTKLKRLYVRNCGKLRNLMSPSVARGLLKLQVLEIGYCESMEEMTIKEEQQGDEMTNEPLFPLLEELDLRGLPKLEHFFLTKHALEFSFLKKVYIDDCPEMKTFVQQGIYVSAPSLKSVNNDDEVKVDDLNKWTQQRFTSK</sequence>
<dbReference type="InterPro" id="IPR050905">
    <property type="entry name" value="Plant_NBS-LRR"/>
</dbReference>
<keyword evidence="4" id="KW-0611">Plant defense</keyword>
<dbReference type="Pfam" id="PF23247">
    <property type="entry name" value="LRR_RPS2"/>
    <property type="match status" value="6"/>
</dbReference>
<dbReference type="Gene3D" id="1.10.8.430">
    <property type="entry name" value="Helical domain of apoptotic protease-activating factors"/>
    <property type="match status" value="1"/>
</dbReference>
<dbReference type="GO" id="GO:0005524">
    <property type="term" value="F:ATP binding"/>
    <property type="evidence" value="ECO:0007669"/>
    <property type="project" value="UniProtKB-KW"/>
</dbReference>
<dbReference type="InterPro" id="IPR027417">
    <property type="entry name" value="P-loop_NTPase"/>
</dbReference>
<keyword evidence="5" id="KW-0067">ATP-binding</keyword>
<dbReference type="GO" id="GO:0006952">
    <property type="term" value="P:defense response"/>
    <property type="evidence" value="ECO:0007669"/>
    <property type="project" value="UniProtKB-KW"/>
</dbReference>
<dbReference type="Gene3D" id="3.40.50.300">
    <property type="entry name" value="P-loop containing nucleotide triphosphate hydrolases"/>
    <property type="match status" value="1"/>
</dbReference>
<dbReference type="Proteomes" id="UP000824120">
    <property type="component" value="Chromosome 10"/>
</dbReference>
<comment type="caution">
    <text evidence="8">The sequence shown here is derived from an EMBL/GenBank/DDBJ whole genome shotgun (WGS) entry which is preliminary data.</text>
</comment>
<evidence type="ECO:0000256" key="1">
    <source>
        <dbReference type="ARBA" id="ARBA00008894"/>
    </source>
</evidence>
<dbReference type="PANTHER" id="PTHR33463:SF198">
    <property type="entry name" value="RPP4C3"/>
    <property type="match status" value="1"/>
</dbReference>
<dbReference type="SUPFAM" id="SSF52047">
    <property type="entry name" value="RNI-like"/>
    <property type="match status" value="2"/>
</dbReference>
<dbReference type="OrthoDB" id="1898799at2759"/>
<dbReference type="PRINTS" id="PR00364">
    <property type="entry name" value="DISEASERSIST"/>
</dbReference>
<dbReference type="EMBL" id="JACXVP010000010">
    <property type="protein sequence ID" value="KAG5583637.1"/>
    <property type="molecule type" value="Genomic_DNA"/>
</dbReference>
<dbReference type="Pfam" id="PF23598">
    <property type="entry name" value="LRR_14"/>
    <property type="match status" value="1"/>
</dbReference>
<evidence type="ECO:0000256" key="2">
    <source>
        <dbReference type="ARBA" id="ARBA00022614"/>
    </source>
</evidence>
<feature type="non-terminal residue" evidence="8">
    <location>
        <position position="1797"/>
    </location>
</feature>
<evidence type="ECO:0000313" key="9">
    <source>
        <dbReference type="Proteomes" id="UP000824120"/>
    </source>
</evidence>
<comment type="similarity">
    <text evidence="1">Belongs to the disease resistance NB-LRR family.</text>
</comment>
<gene>
    <name evidence="8" type="ORF">H5410_054264</name>
</gene>
<feature type="domain" description="AAA+ ATPase" evidence="7">
    <location>
        <begin position="158"/>
        <end position="297"/>
    </location>
</feature>
<keyword evidence="9" id="KW-1185">Reference proteome</keyword>
<name>A0A9J5X830_SOLCO</name>
<dbReference type="InterPro" id="IPR032675">
    <property type="entry name" value="LRR_dom_sf"/>
</dbReference>
<dbReference type="Gene3D" id="3.80.10.10">
    <property type="entry name" value="Ribonuclease Inhibitor"/>
    <property type="match status" value="6"/>
</dbReference>
<evidence type="ECO:0000256" key="4">
    <source>
        <dbReference type="ARBA" id="ARBA00022821"/>
    </source>
</evidence>